<gene>
    <name evidence="4" type="ORF">FCI23_55045</name>
</gene>
<dbReference type="PANTHER" id="PTHR13789:SF309">
    <property type="entry name" value="PUTATIVE (AFU_ORTHOLOGUE AFUA_6G14510)-RELATED"/>
    <property type="match status" value="1"/>
</dbReference>
<dbReference type="Pfam" id="PF01494">
    <property type="entry name" value="FAD_binding_3"/>
    <property type="match status" value="1"/>
</dbReference>
<evidence type="ECO:0000313" key="4">
    <source>
        <dbReference type="EMBL" id="TJZ92756.1"/>
    </source>
</evidence>
<dbReference type="InterPro" id="IPR036188">
    <property type="entry name" value="FAD/NAD-bd_sf"/>
</dbReference>
<dbReference type="AlphaFoldDB" id="A0A4U0RCR6"/>
<name>A0A4U0RCR6_9ACTN</name>
<dbReference type="InterPro" id="IPR002938">
    <property type="entry name" value="FAD-bd"/>
</dbReference>
<sequence length="419" mass="44690">MSTNSSSNASADGKPTGRAVRTALVIGGGIAGPVVATALLKAGIEAVVHEAYPQLDEGIGGSLALAPNGVAALDVIGAGDAVRAISLPIARAVMSVGAKTVALPGLEGVEPLQLIRRGDLHRVLHDRAADAGVVFEYGKRLVDAQEGPDGVTAHFTDGTTATAHVLIGADGVRSTVRTLIDADAPSAGYTGLLSFQGYVPGDLLPDLEPGIMTFAFGAQAYYLYWKQADGRITWGANLPSKQYLSLTEARQTPTEEWLRQLRETYADDTPGELLARNTDPETFAVNGAIHIMPPIPHWHRGRMVLIGDAVHAPSNSTGQGASLAIESGIQLARCLRDLPDATSAFAAYEQVRRERVEKITKRGARTNRTKTPGPIGRKVMQVTMPVFFRLLNFEKSLGWEQRYRIDWDARVEAEAKAAG</sequence>
<dbReference type="Proteomes" id="UP000305778">
    <property type="component" value="Unassembled WGS sequence"/>
</dbReference>
<evidence type="ECO:0000259" key="3">
    <source>
        <dbReference type="Pfam" id="PF01494"/>
    </source>
</evidence>
<keyword evidence="5" id="KW-1185">Reference proteome</keyword>
<dbReference type="RefSeq" id="WP_136731676.1">
    <property type="nucleotide sequence ID" value="NZ_SUMC01000276.1"/>
</dbReference>
<dbReference type="Gene3D" id="3.50.50.60">
    <property type="entry name" value="FAD/NAD(P)-binding domain"/>
    <property type="match status" value="1"/>
</dbReference>
<dbReference type="EMBL" id="SUMC01000276">
    <property type="protein sequence ID" value="TJZ92756.1"/>
    <property type="molecule type" value="Genomic_DNA"/>
</dbReference>
<dbReference type="SUPFAM" id="SSF51905">
    <property type="entry name" value="FAD/NAD(P)-binding domain"/>
    <property type="match status" value="1"/>
</dbReference>
<proteinExistence type="predicted"/>
<dbReference type="PRINTS" id="PR00420">
    <property type="entry name" value="RNGMNOXGNASE"/>
</dbReference>
<protein>
    <submittedName>
        <fullName evidence="4">FAD-dependent monooxygenase</fullName>
    </submittedName>
</protein>
<dbReference type="OrthoDB" id="9782160at2"/>
<keyword evidence="2 4" id="KW-0503">Monooxygenase</keyword>
<evidence type="ECO:0000313" key="5">
    <source>
        <dbReference type="Proteomes" id="UP000305778"/>
    </source>
</evidence>
<dbReference type="PANTHER" id="PTHR13789">
    <property type="entry name" value="MONOOXYGENASE"/>
    <property type="match status" value="1"/>
</dbReference>
<accession>A0A4U0RCR6</accession>
<reference evidence="4 5" key="1">
    <citation type="submission" date="2019-04" db="EMBL/GenBank/DDBJ databases">
        <title>Streptomyces oryziradicis sp. nov., a novel actinomycete isolated from rhizosphere soil of rice (Oryza sativa L.).</title>
        <authorList>
            <person name="Li C."/>
        </authorList>
    </citation>
    <scope>NUCLEOTIDE SEQUENCE [LARGE SCALE GENOMIC DNA]</scope>
    <source>
        <strain evidence="4 5">NEAU-C40</strain>
    </source>
</reference>
<organism evidence="4 5">
    <name type="scientific">Actinacidiphila oryziradicis</name>
    <dbReference type="NCBI Taxonomy" id="2571141"/>
    <lineage>
        <taxon>Bacteria</taxon>
        <taxon>Bacillati</taxon>
        <taxon>Actinomycetota</taxon>
        <taxon>Actinomycetes</taxon>
        <taxon>Kitasatosporales</taxon>
        <taxon>Streptomycetaceae</taxon>
        <taxon>Actinacidiphila</taxon>
    </lineage>
</organism>
<evidence type="ECO:0000256" key="1">
    <source>
        <dbReference type="ARBA" id="ARBA00023002"/>
    </source>
</evidence>
<keyword evidence="1" id="KW-0560">Oxidoreductase</keyword>
<evidence type="ECO:0000256" key="2">
    <source>
        <dbReference type="ARBA" id="ARBA00023033"/>
    </source>
</evidence>
<dbReference type="GO" id="GO:0071949">
    <property type="term" value="F:FAD binding"/>
    <property type="evidence" value="ECO:0007669"/>
    <property type="project" value="InterPro"/>
</dbReference>
<dbReference type="GO" id="GO:0004497">
    <property type="term" value="F:monooxygenase activity"/>
    <property type="evidence" value="ECO:0007669"/>
    <property type="project" value="UniProtKB-KW"/>
</dbReference>
<comment type="caution">
    <text evidence="4">The sequence shown here is derived from an EMBL/GenBank/DDBJ whole genome shotgun (WGS) entry which is preliminary data.</text>
</comment>
<feature type="domain" description="FAD-binding" evidence="3">
    <location>
        <begin position="23"/>
        <end position="361"/>
    </location>
</feature>
<dbReference type="InterPro" id="IPR050493">
    <property type="entry name" value="FAD-dep_Monooxygenase_BioMet"/>
</dbReference>